<feature type="compositionally biased region" description="Low complexity" evidence="5">
    <location>
        <begin position="58"/>
        <end position="68"/>
    </location>
</feature>
<evidence type="ECO:0000256" key="3">
    <source>
        <dbReference type="ARBA" id="ARBA00022989"/>
    </source>
</evidence>
<keyword evidence="4" id="KW-0472">Membrane</keyword>
<dbReference type="GO" id="GO:0071218">
    <property type="term" value="P:cellular response to misfolded protein"/>
    <property type="evidence" value="ECO:0007669"/>
    <property type="project" value="TreeGrafter"/>
</dbReference>
<dbReference type="Pfam" id="PF00226">
    <property type="entry name" value="DnaJ"/>
    <property type="match status" value="1"/>
</dbReference>
<dbReference type="SMART" id="SM00271">
    <property type="entry name" value="DnaJ"/>
    <property type="match status" value="1"/>
</dbReference>
<dbReference type="InterPro" id="IPR036869">
    <property type="entry name" value="J_dom_sf"/>
</dbReference>
<feature type="domain" description="J" evidence="6">
    <location>
        <begin position="96"/>
        <end position="160"/>
    </location>
</feature>
<dbReference type="PANTHER" id="PTHR43908">
    <property type="entry name" value="AT29763P-RELATED"/>
    <property type="match status" value="1"/>
</dbReference>
<dbReference type="GO" id="GO:0030544">
    <property type="term" value="F:Hsp70 protein binding"/>
    <property type="evidence" value="ECO:0007669"/>
    <property type="project" value="TreeGrafter"/>
</dbReference>
<dbReference type="Pfam" id="PF09320">
    <property type="entry name" value="DUF1977"/>
    <property type="match status" value="1"/>
</dbReference>
<accession>A0A151T5Y7</accession>
<evidence type="ECO:0000256" key="1">
    <source>
        <dbReference type="ARBA" id="ARBA00004167"/>
    </source>
</evidence>
<dbReference type="InterPro" id="IPR051100">
    <property type="entry name" value="DnaJ_subfamily_B/C"/>
</dbReference>
<evidence type="ECO:0000313" key="7">
    <source>
        <dbReference type="EMBL" id="KYP62447.1"/>
    </source>
</evidence>
<dbReference type="STRING" id="3821.A0A151T5Y7"/>
<evidence type="ECO:0000259" key="6">
    <source>
        <dbReference type="PROSITE" id="PS50076"/>
    </source>
</evidence>
<dbReference type="Gene3D" id="1.10.287.110">
    <property type="entry name" value="DnaJ domain"/>
    <property type="match status" value="1"/>
</dbReference>
<organism evidence="7 8">
    <name type="scientific">Cajanus cajan</name>
    <name type="common">Pigeon pea</name>
    <name type="synonym">Cajanus indicus</name>
    <dbReference type="NCBI Taxonomy" id="3821"/>
    <lineage>
        <taxon>Eukaryota</taxon>
        <taxon>Viridiplantae</taxon>
        <taxon>Streptophyta</taxon>
        <taxon>Embryophyta</taxon>
        <taxon>Tracheophyta</taxon>
        <taxon>Spermatophyta</taxon>
        <taxon>Magnoliopsida</taxon>
        <taxon>eudicotyledons</taxon>
        <taxon>Gunneridae</taxon>
        <taxon>Pentapetalae</taxon>
        <taxon>rosids</taxon>
        <taxon>fabids</taxon>
        <taxon>Fabales</taxon>
        <taxon>Fabaceae</taxon>
        <taxon>Papilionoideae</taxon>
        <taxon>50 kb inversion clade</taxon>
        <taxon>NPAAA clade</taxon>
        <taxon>indigoferoid/millettioid clade</taxon>
        <taxon>Phaseoleae</taxon>
        <taxon>Cajanus</taxon>
    </lineage>
</organism>
<protein>
    <submittedName>
        <fullName evidence="7">Chaperone protein dnaJ 49</fullName>
    </submittedName>
</protein>
<comment type="subcellular location">
    <subcellularLocation>
        <location evidence="1">Membrane</location>
        <topology evidence="1">Single-pass membrane protein</topology>
    </subcellularLocation>
</comment>
<keyword evidence="2" id="KW-0812">Transmembrane</keyword>
<dbReference type="GO" id="GO:0005789">
    <property type="term" value="C:endoplasmic reticulum membrane"/>
    <property type="evidence" value="ECO:0007669"/>
    <property type="project" value="TreeGrafter"/>
</dbReference>
<gene>
    <name evidence="7" type="ORF">KK1_016980</name>
</gene>
<evidence type="ECO:0000256" key="2">
    <source>
        <dbReference type="ARBA" id="ARBA00022692"/>
    </source>
</evidence>
<evidence type="ECO:0000256" key="4">
    <source>
        <dbReference type="ARBA" id="ARBA00023136"/>
    </source>
</evidence>
<dbReference type="InterPro" id="IPR015399">
    <property type="entry name" value="DUF1977_DnaJ-like"/>
</dbReference>
<dbReference type="PANTHER" id="PTHR43908:SF5">
    <property type="entry name" value="CHAPERONE PROTEIN DNAJ 49"/>
    <property type="match status" value="1"/>
</dbReference>
<sequence>MEGNKDEALRCVRIAQEAIASGNKERALKFLTIARRLNRDLPLQSLLDTCHRLDSRSSSAAAAAAPADAPSPPREVRNNYTEENVNLIREIKSKSDYYAILGLEKNSSVEEIRKAYRKLSLKVHPDKNKAPGSENAFKKVSKAFKCLSDDGSRRIYDQTGTLHEFDNSEVNSFRRRRRRATATTTTRDFFDEEFDPDEIFRAFFGHSDVFGRNHVYRGRGMGNQHNQRHEVNAGSGGRHHNVMLLIQLLPFLIIVLLAYLPFSDPEYSLHKHYAYQVPKTTAQHGVQFFVKSAAFEARYPPGSDARRAVEESVVKDYRNMLRRYCQVEMQRRSWNRNLPAPHCDKLKSIAGVA</sequence>
<dbReference type="AlphaFoldDB" id="A0A151T5Y7"/>
<feature type="region of interest" description="Disordered" evidence="5">
    <location>
        <begin position="58"/>
        <end position="77"/>
    </location>
</feature>
<proteinExistence type="predicted"/>
<reference evidence="7 8" key="1">
    <citation type="journal article" date="2012" name="Nat. Biotechnol.">
        <title>Draft genome sequence of pigeonpea (Cajanus cajan), an orphan legume crop of resource-poor farmers.</title>
        <authorList>
            <person name="Varshney R.K."/>
            <person name="Chen W."/>
            <person name="Li Y."/>
            <person name="Bharti A.K."/>
            <person name="Saxena R.K."/>
            <person name="Schlueter J.A."/>
            <person name="Donoghue M.T."/>
            <person name="Azam S."/>
            <person name="Fan G."/>
            <person name="Whaley A.M."/>
            <person name="Farmer A.D."/>
            <person name="Sheridan J."/>
            <person name="Iwata A."/>
            <person name="Tuteja R."/>
            <person name="Penmetsa R.V."/>
            <person name="Wu W."/>
            <person name="Upadhyaya H.D."/>
            <person name="Yang S.P."/>
            <person name="Shah T."/>
            <person name="Saxena K.B."/>
            <person name="Michael T."/>
            <person name="McCombie W.R."/>
            <person name="Yang B."/>
            <person name="Zhang G."/>
            <person name="Yang H."/>
            <person name="Wang J."/>
            <person name="Spillane C."/>
            <person name="Cook D.R."/>
            <person name="May G.D."/>
            <person name="Xu X."/>
            <person name="Jackson S.A."/>
        </authorList>
    </citation>
    <scope>NUCLEOTIDE SEQUENCE [LARGE SCALE GENOMIC DNA]</scope>
    <source>
        <strain evidence="8">cv. Asha</strain>
    </source>
</reference>
<evidence type="ECO:0000313" key="8">
    <source>
        <dbReference type="Proteomes" id="UP000075243"/>
    </source>
</evidence>
<evidence type="ECO:0000256" key="5">
    <source>
        <dbReference type="SAM" id="MobiDB-lite"/>
    </source>
</evidence>
<dbReference type="CDD" id="cd06257">
    <property type="entry name" value="DnaJ"/>
    <property type="match status" value="1"/>
</dbReference>
<dbReference type="PRINTS" id="PR00625">
    <property type="entry name" value="JDOMAIN"/>
</dbReference>
<dbReference type="InterPro" id="IPR001623">
    <property type="entry name" value="DnaJ_domain"/>
</dbReference>
<keyword evidence="3" id="KW-1133">Transmembrane helix</keyword>
<dbReference type="Gramene" id="C.cajan_16497.t">
    <property type="protein sequence ID" value="C.cajan_16497.t.cds1"/>
    <property type="gene ID" value="C.cajan_16497"/>
</dbReference>
<dbReference type="OrthoDB" id="10250354at2759"/>
<dbReference type="SUPFAM" id="SSF46565">
    <property type="entry name" value="Chaperone J-domain"/>
    <property type="match status" value="1"/>
</dbReference>
<dbReference type="EMBL" id="CM003610">
    <property type="protein sequence ID" value="KYP62447.1"/>
    <property type="molecule type" value="Genomic_DNA"/>
</dbReference>
<dbReference type="Proteomes" id="UP000075243">
    <property type="component" value="Chromosome 8"/>
</dbReference>
<keyword evidence="8" id="KW-1185">Reference proteome</keyword>
<name>A0A151T5Y7_CAJCA</name>
<dbReference type="PROSITE" id="PS50076">
    <property type="entry name" value="DNAJ_2"/>
    <property type="match status" value="1"/>
</dbReference>
<dbReference type="OMA" id="DDRMRKK"/>